<dbReference type="Proteomes" id="UP000275281">
    <property type="component" value="Unassembled WGS sequence"/>
</dbReference>
<dbReference type="InterPro" id="IPR007473">
    <property type="entry name" value="RlmJ"/>
</dbReference>
<protein>
    <recommendedName>
        <fullName evidence="1">Ribosomal RNA large subunit methyltransferase J</fullName>
        <ecNumber evidence="1">2.1.1.266</ecNumber>
    </recommendedName>
    <alternativeName>
        <fullName evidence="1">23S rRNA (adenine(2030)-N6)-methyltransferase</fullName>
    </alternativeName>
    <alternativeName>
        <fullName evidence="1">23S rRNA m6A2030 methyltransferase</fullName>
    </alternativeName>
</protein>
<accession>A0A3N5ZC15</accession>
<name>A0A3N5ZC15_9ALTE</name>
<comment type="function">
    <text evidence="1">Specifically methylates the adenine in position 2030 of 23S rRNA.</text>
</comment>
<evidence type="ECO:0000256" key="1">
    <source>
        <dbReference type="HAMAP-Rule" id="MF_00934"/>
    </source>
</evidence>
<gene>
    <name evidence="1" type="primary">rlmJ</name>
    <name evidence="2" type="ORF">DRW07_07290</name>
</gene>
<keyword evidence="1" id="KW-0698">rRNA processing</keyword>
<keyword evidence="1" id="KW-0949">S-adenosyl-L-methionine</keyword>
<keyword evidence="1 2" id="KW-0808">Transferase</keyword>
<keyword evidence="3" id="KW-1185">Reference proteome</keyword>
<comment type="subunit">
    <text evidence="1">Monomer.</text>
</comment>
<feature type="binding site" evidence="1">
    <location>
        <position position="42"/>
    </location>
    <ligand>
        <name>S-adenosyl-L-methionine</name>
        <dbReference type="ChEBI" id="CHEBI:59789"/>
    </ligand>
</feature>
<dbReference type="GO" id="GO:0036307">
    <property type="term" value="F:23S rRNA (adenine(2030)-N(6))-methyltransferase activity"/>
    <property type="evidence" value="ECO:0007669"/>
    <property type="project" value="UniProtKB-UniRule"/>
</dbReference>
<dbReference type="HAMAP" id="MF_00934">
    <property type="entry name" value="23SrRNA_methyltr_J"/>
    <property type="match status" value="1"/>
</dbReference>
<dbReference type="PANTHER" id="PTHR37426:SF1">
    <property type="entry name" value="RIBOSOMAL RNA LARGE SUBUNIT METHYLTRANSFERASE J"/>
    <property type="match status" value="1"/>
</dbReference>
<proteinExistence type="inferred from homology"/>
<feature type="binding site" evidence="1">
    <location>
        <position position="19"/>
    </location>
    <ligand>
        <name>S-adenosyl-L-methionine</name>
        <dbReference type="ChEBI" id="CHEBI:59789"/>
    </ligand>
</feature>
<feature type="binding site" evidence="1">
    <location>
        <position position="160"/>
    </location>
    <ligand>
        <name>S-adenosyl-L-methionine</name>
        <dbReference type="ChEBI" id="CHEBI:59789"/>
    </ligand>
</feature>
<keyword evidence="1" id="KW-0694">RNA-binding</keyword>
<evidence type="ECO:0000313" key="3">
    <source>
        <dbReference type="Proteomes" id="UP000275281"/>
    </source>
</evidence>
<dbReference type="GO" id="GO:0003723">
    <property type="term" value="F:RNA binding"/>
    <property type="evidence" value="ECO:0007669"/>
    <property type="project" value="UniProtKB-UniRule"/>
</dbReference>
<feature type="binding site" evidence="1">
    <location>
        <position position="94"/>
    </location>
    <ligand>
        <name>S-adenosyl-L-methionine</name>
        <dbReference type="ChEBI" id="CHEBI:59789"/>
    </ligand>
</feature>
<dbReference type="EC" id="2.1.1.266" evidence="1"/>
<feature type="binding site" evidence="1">
    <location>
        <position position="112"/>
    </location>
    <ligand>
        <name>S-adenosyl-L-methionine</name>
        <dbReference type="ChEBI" id="CHEBI:59789"/>
    </ligand>
</feature>
<feature type="site" description="Interaction with substrate rRNA" evidence="1">
    <location>
        <position position="4"/>
    </location>
</feature>
<dbReference type="Gene3D" id="3.40.50.150">
    <property type="entry name" value="Vaccinia Virus protein VP39"/>
    <property type="match status" value="1"/>
</dbReference>
<sequence>MLSYQHYFHAGNHADVLKHLCWYLTIDYLNKKDKPYTLIDTHAGEGVYPANDTRNTERLTGIAKLASSDTNSALLNDYLALVSKYSDAQQFPGSPAIAHALMRTTDKLHVIERHPSAYKALQYWAKSLKTDSIHCHNRDAFEGVVGLCPPKVKRGAIIIDPPYEQVDEYTWVANAVSHIIRRWPQAHLLIWYPLLGARAAAKAKACNTMTERLIHIAQGNQLEWCNSELCYTSSANEQGMYGSGVLCLNPSWVYADTMRNTLPNVVDYLGSGATWSVTE</sequence>
<dbReference type="InterPro" id="IPR029063">
    <property type="entry name" value="SAM-dependent_MTases_sf"/>
</dbReference>
<dbReference type="GO" id="GO:0005829">
    <property type="term" value="C:cytosol"/>
    <property type="evidence" value="ECO:0007669"/>
    <property type="project" value="TreeGrafter"/>
</dbReference>
<dbReference type="SUPFAM" id="SSF53335">
    <property type="entry name" value="S-adenosyl-L-methionine-dependent methyltransferases"/>
    <property type="match status" value="1"/>
</dbReference>
<dbReference type="AlphaFoldDB" id="A0A3N5ZC15"/>
<dbReference type="GO" id="GO:0070475">
    <property type="term" value="P:rRNA base methylation"/>
    <property type="evidence" value="ECO:0007669"/>
    <property type="project" value="UniProtKB-UniRule"/>
</dbReference>
<dbReference type="OrthoDB" id="9791274at2"/>
<dbReference type="Pfam" id="PF04378">
    <property type="entry name" value="RsmJ"/>
    <property type="match status" value="1"/>
</dbReference>
<keyword evidence="1 2" id="KW-0489">Methyltransferase</keyword>
<comment type="similarity">
    <text evidence="1">Belongs to the RlmJ family.</text>
</comment>
<organism evidence="2 3">
    <name type="scientific">Alteromonas sediminis</name>
    <dbReference type="NCBI Taxonomy" id="2259342"/>
    <lineage>
        <taxon>Bacteria</taxon>
        <taxon>Pseudomonadati</taxon>
        <taxon>Pseudomonadota</taxon>
        <taxon>Gammaproteobacteria</taxon>
        <taxon>Alteromonadales</taxon>
        <taxon>Alteromonadaceae</taxon>
        <taxon>Alteromonas/Salinimonas group</taxon>
        <taxon>Alteromonas</taxon>
    </lineage>
</organism>
<dbReference type="EMBL" id="RPOK01000002">
    <property type="protein sequence ID" value="RPJ67328.1"/>
    <property type="molecule type" value="Genomic_DNA"/>
</dbReference>
<dbReference type="RefSeq" id="WP_124027229.1">
    <property type="nucleotide sequence ID" value="NZ_JBHRSN010000015.1"/>
</dbReference>
<reference evidence="2 3" key="1">
    <citation type="submission" date="2018-11" db="EMBL/GenBank/DDBJ databases">
        <authorList>
            <person name="Ye M.-Q."/>
            <person name="Du Z.-J."/>
        </authorList>
    </citation>
    <scope>NUCLEOTIDE SEQUENCE [LARGE SCALE GENOMIC DNA]</scope>
    <source>
        <strain evidence="2 3">U0105</strain>
    </source>
</reference>
<comment type="caution">
    <text evidence="2">The sequence shown here is derived from an EMBL/GenBank/DDBJ whole genome shotgun (WGS) entry which is preliminary data.</text>
</comment>
<dbReference type="PANTHER" id="PTHR37426">
    <property type="entry name" value="RIBOSOMAL RNA LARGE SUBUNIT METHYLTRANSFERASE J"/>
    <property type="match status" value="1"/>
</dbReference>
<feature type="binding site" evidence="1">
    <location>
        <begin position="139"/>
        <end position="140"/>
    </location>
    <ligand>
        <name>S-adenosyl-L-methionine</name>
        <dbReference type="ChEBI" id="CHEBI:59789"/>
    </ligand>
</feature>
<comment type="catalytic activity">
    <reaction evidence="1">
        <text>adenosine(2030) in 23S rRNA + S-adenosyl-L-methionine = N(6)-methyladenosine(2030) in 23S rRNA + S-adenosyl-L-homocysteine + H(+)</text>
        <dbReference type="Rhea" id="RHEA:43736"/>
        <dbReference type="Rhea" id="RHEA-COMP:10668"/>
        <dbReference type="Rhea" id="RHEA-COMP:10669"/>
        <dbReference type="ChEBI" id="CHEBI:15378"/>
        <dbReference type="ChEBI" id="CHEBI:57856"/>
        <dbReference type="ChEBI" id="CHEBI:59789"/>
        <dbReference type="ChEBI" id="CHEBI:74411"/>
        <dbReference type="ChEBI" id="CHEBI:74449"/>
        <dbReference type="EC" id="2.1.1.266"/>
    </reaction>
</comment>
<evidence type="ECO:0000313" key="2">
    <source>
        <dbReference type="EMBL" id="RPJ67328.1"/>
    </source>
</evidence>
<feature type="active site" description="Proton acceptor" evidence="1">
    <location>
        <position position="160"/>
    </location>
</feature>